<gene>
    <name evidence="1" type="ORF">GWI33_022760</name>
</gene>
<dbReference type="AlphaFoldDB" id="A0A834MHM2"/>
<dbReference type="EMBL" id="JAACXV010000085">
    <property type="protein sequence ID" value="KAF7283933.1"/>
    <property type="molecule type" value="Genomic_DNA"/>
</dbReference>
<organism evidence="1 2">
    <name type="scientific">Rhynchophorus ferrugineus</name>
    <name type="common">Red palm weevil</name>
    <name type="synonym">Curculio ferrugineus</name>
    <dbReference type="NCBI Taxonomy" id="354439"/>
    <lineage>
        <taxon>Eukaryota</taxon>
        <taxon>Metazoa</taxon>
        <taxon>Ecdysozoa</taxon>
        <taxon>Arthropoda</taxon>
        <taxon>Hexapoda</taxon>
        <taxon>Insecta</taxon>
        <taxon>Pterygota</taxon>
        <taxon>Neoptera</taxon>
        <taxon>Endopterygota</taxon>
        <taxon>Coleoptera</taxon>
        <taxon>Polyphaga</taxon>
        <taxon>Cucujiformia</taxon>
        <taxon>Curculionidae</taxon>
        <taxon>Dryophthorinae</taxon>
        <taxon>Rhynchophorus</taxon>
    </lineage>
</organism>
<evidence type="ECO:0000313" key="2">
    <source>
        <dbReference type="Proteomes" id="UP000625711"/>
    </source>
</evidence>
<reference evidence="1" key="1">
    <citation type="submission" date="2020-08" db="EMBL/GenBank/DDBJ databases">
        <title>Genome sequencing and assembly of the red palm weevil Rhynchophorus ferrugineus.</title>
        <authorList>
            <person name="Dias G.B."/>
            <person name="Bergman C.M."/>
            <person name="Manee M."/>
        </authorList>
    </citation>
    <scope>NUCLEOTIDE SEQUENCE</scope>
    <source>
        <strain evidence="1">AA-2017</strain>
        <tissue evidence="1">Whole larva</tissue>
    </source>
</reference>
<keyword evidence="2" id="KW-1185">Reference proteome</keyword>
<accession>A0A834MHM2</accession>
<comment type="caution">
    <text evidence="1">The sequence shown here is derived from an EMBL/GenBank/DDBJ whole genome shotgun (WGS) entry which is preliminary data.</text>
</comment>
<name>A0A834MHM2_RHYFE</name>
<evidence type="ECO:0000313" key="1">
    <source>
        <dbReference type="EMBL" id="KAF7283933.1"/>
    </source>
</evidence>
<dbReference type="Proteomes" id="UP000625711">
    <property type="component" value="Unassembled WGS sequence"/>
</dbReference>
<sequence length="127" mass="14075">MTAGRESGPRPDGFANSSDRREWINAVAMYDITGTVATTVGTGIVEPHCVCSDRSPFAVLLQSVHVRFTVEISGVFNNDGLQNPFSRIFMNGITSGSNRVLRHAEFASSDEDEVLWPSLYNRMWSFN</sequence>
<proteinExistence type="predicted"/>
<protein>
    <submittedName>
        <fullName evidence="1">Uncharacterized protein</fullName>
    </submittedName>
</protein>